<dbReference type="Proteomes" id="UP000515211">
    <property type="component" value="Chromosome 3"/>
</dbReference>
<dbReference type="AlphaFoldDB" id="A0A6P4CU01"/>
<proteinExistence type="predicted"/>
<dbReference type="PANTHER" id="PTHR48475">
    <property type="entry name" value="RIBONUCLEASE H"/>
    <property type="match status" value="1"/>
</dbReference>
<dbReference type="GeneID" id="107478953"/>
<dbReference type="GO" id="GO:0003676">
    <property type="term" value="F:nucleic acid binding"/>
    <property type="evidence" value="ECO:0007669"/>
    <property type="project" value="InterPro"/>
</dbReference>
<name>A0A6P4CU01_ARADU</name>
<accession>A0A6P4CU01</accession>
<gene>
    <name evidence="2" type="primary">LOC107478953</name>
</gene>
<dbReference type="OrthoDB" id="1433117at2759"/>
<dbReference type="Gene3D" id="3.30.420.10">
    <property type="entry name" value="Ribonuclease H-like superfamily/Ribonuclease H"/>
    <property type="match status" value="1"/>
</dbReference>
<dbReference type="KEGG" id="adu:107478953"/>
<organism evidence="1 2">
    <name type="scientific">Arachis duranensis</name>
    <name type="common">Wild peanut</name>
    <dbReference type="NCBI Taxonomy" id="130453"/>
    <lineage>
        <taxon>Eukaryota</taxon>
        <taxon>Viridiplantae</taxon>
        <taxon>Streptophyta</taxon>
        <taxon>Embryophyta</taxon>
        <taxon>Tracheophyta</taxon>
        <taxon>Spermatophyta</taxon>
        <taxon>Magnoliopsida</taxon>
        <taxon>eudicotyledons</taxon>
        <taxon>Gunneridae</taxon>
        <taxon>Pentapetalae</taxon>
        <taxon>rosids</taxon>
        <taxon>fabids</taxon>
        <taxon>Fabales</taxon>
        <taxon>Fabaceae</taxon>
        <taxon>Papilionoideae</taxon>
        <taxon>50 kb inversion clade</taxon>
        <taxon>dalbergioids sensu lato</taxon>
        <taxon>Dalbergieae</taxon>
        <taxon>Pterocarpus clade</taxon>
        <taxon>Arachis</taxon>
    </lineage>
</organism>
<reference evidence="2" key="2">
    <citation type="submission" date="2025-08" db="UniProtKB">
        <authorList>
            <consortium name="RefSeq"/>
        </authorList>
    </citation>
    <scope>IDENTIFICATION</scope>
    <source>
        <tissue evidence="2">Whole plant</tissue>
    </source>
</reference>
<evidence type="ECO:0000313" key="1">
    <source>
        <dbReference type="Proteomes" id="UP000515211"/>
    </source>
</evidence>
<protein>
    <submittedName>
        <fullName evidence="2">Uncharacterized protein LOC107478953</fullName>
    </submittedName>
</protein>
<dbReference type="InterPro" id="IPR036397">
    <property type="entry name" value="RNaseH_sf"/>
</dbReference>
<evidence type="ECO:0000313" key="2">
    <source>
        <dbReference type="RefSeq" id="XP_015954595.1"/>
    </source>
</evidence>
<sequence length="124" mass="14121">MTRLEKSSWADELALVLWSYRTTPQSFTGETPFWLTYGVDAVISVEIREPSPRLLLGGVEEAVEKDLIDETWEMAHLTETALKQMVALRYNAKVLKRSFEPDDLVLWRNDIELPALGEGKLVAN</sequence>
<dbReference type="RefSeq" id="XP_015954595.1">
    <property type="nucleotide sequence ID" value="XM_016099109.1"/>
</dbReference>
<dbReference type="PANTHER" id="PTHR48475:SF1">
    <property type="entry name" value="RNASE H TYPE-1 DOMAIN-CONTAINING PROTEIN"/>
    <property type="match status" value="1"/>
</dbReference>
<keyword evidence="1" id="KW-1185">Reference proteome</keyword>
<reference evidence="1" key="1">
    <citation type="journal article" date="2016" name="Nat. Genet.">
        <title>The genome sequences of Arachis duranensis and Arachis ipaensis, the diploid ancestors of cultivated peanut.</title>
        <authorList>
            <person name="Bertioli D.J."/>
            <person name="Cannon S.B."/>
            <person name="Froenicke L."/>
            <person name="Huang G."/>
            <person name="Farmer A.D."/>
            <person name="Cannon E.K."/>
            <person name="Liu X."/>
            <person name="Gao D."/>
            <person name="Clevenger J."/>
            <person name="Dash S."/>
            <person name="Ren L."/>
            <person name="Moretzsohn M.C."/>
            <person name="Shirasawa K."/>
            <person name="Huang W."/>
            <person name="Vidigal B."/>
            <person name="Abernathy B."/>
            <person name="Chu Y."/>
            <person name="Niederhuth C.E."/>
            <person name="Umale P."/>
            <person name="Araujo A.C."/>
            <person name="Kozik A."/>
            <person name="Kim K.D."/>
            <person name="Burow M.D."/>
            <person name="Varshney R.K."/>
            <person name="Wang X."/>
            <person name="Zhang X."/>
            <person name="Barkley N."/>
            <person name="Guimaraes P.M."/>
            <person name="Isobe S."/>
            <person name="Guo B."/>
            <person name="Liao B."/>
            <person name="Stalker H.T."/>
            <person name="Schmitz R.J."/>
            <person name="Scheffler B.E."/>
            <person name="Leal-Bertioli S.C."/>
            <person name="Xun X."/>
            <person name="Jackson S.A."/>
            <person name="Michelmore R."/>
            <person name="Ozias-Akins P."/>
        </authorList>
    </citation>
    <scope>NUCLEOTIDE SEQUENCE [LARGE SCALE GENOMIC DNA]</scope>
    <source>
        <strain evidence="1">cv. V14167</strain>
    </source>
</reference>